<keyword evidence="4" id="KW-0611">Plant defense</keyword>
<protein>
    <submittedName>
        <fullName evidence="11">Uncharacterized protein</fullName>
    </submittedName>
</protein>
<feature type="coiled-coil region" evidence="6">
    <location>
        <begin position="1114"/>
        <end position="1171"/>
    </location>
</feature>
<feature type="domain" description="Disease resistance protein winged helix" evidence="9">
    <location>
        <begin position="428"/>
        <end position="497"/>
    </location>
</feature>
<evidence type="ECO:0000313" key="12">
    <source>
        <dbReference type="Proteomes" id="UP000596661"/>
    </source>
</evidence>
<dbReference type="PANTHER" id="PTHR36766:SF51">
    <property type="entry name" value="DISEASE RESISTANCE RPP13-LIKE PROTEIN 1"/>
    <property type="match status" value="1"/>
</dbReference>
<sequence>MANLMVEGALLSSFTNVLFDRLATKEVINFFRGNELSQKLLKELKTMLLSANALLNDGEEKQLRDNNVRNWLDALKELIYEAHHVMDKISTETLRLRVEKDDLKSTPSNLFHIQVKSKIEDILKTLEDILKQSEHLGLKNVDRKTTLHRPHAPLLDDSQVYGREDDKQAILKLLLCDHDDVVEKISVIPIVGMGGIGKTTLAQNVYYDANVQEHFDLKVWVTVSDDFDVLKITKVILEKIVGKKCETNELHQIQKDLKDALAGKKFLFVHDDVWNENYELWDLLKSSFQSGARGSKIIVTTRNEDVALKMKTRDVRTYYKLKNMTDDECWKVFAEHAFDHVDTDAIVFSELQEIGKQIVKKCKGLPLAVKSMAGLLRSMSTPDEWRHVLHNDVWELPNSHNIEIIPALWLSYRFLPPYLKPCFSYLSIFPKDYNFGDDDREKLILIWMAEGLLQPQKGKRIEDVGEDYLNALIARSFFQRNTRDLSLSMHDLMHDLAMYVSSKCCFIYDSCKVLHKPSSKTRHLSYMKDLENTTEFDDENDFYSNLRSYLALPLSNIFSPTKIRLTDEIMLLKDGGCLRALSLSESHTTELPDKIGNLKHLRYLDVSNTPIKELPASICVLYNLETLLLNMCYELTQLPTNISKLINLRHLMMRGTCLKEMPPRICDMMNLETLSDFVLCENDGSRIKELGKLENLRGSLQISGLVHVKEVSDVLEGNLKNKKNLTELILRWNGEADDSVKEREVLIALQPHENLKKLKIEGYRSTNLPDWVTHPSYSNLEEVDLDCKNCCLSLSSFQQLVSLRYLHIFCMEFRGVYLNKPFSLLTRLELLGITTLDWSVANTDDQMCEIFPALKEFHLIKCGKINVALPEGNFPSLKKIEIDGCYELVTIFPSSSTQMDIAYPSLEVLEISFCPRLESFSEMELLPFTLKRLRISNCDMLMENRVKWNLQRLPLLIELSLCGYEGEVDSFPEEWLLPPTLTHLAIDDFDKLTALNNNGGTNTNTLINIVVKLRNMDDTPIEFKKLKTMAELMVGGALLSGFINVLFDRIASKDVLCFFGGDKLNQKLLKKLKTVLLSANALLNDAEEKQLGDNNVRNWLDELKEVLYEADHVMDKISTEALRLKVEKDELESTAASKPPLSFVFNNPFDINAVKSEIEEILDTLKHLLEQTEYLGLKRVDPKTSLHRSDAPLLDDSQIYGRDGDKEAILKLLLCDNDASSRISVIPIVGMGGIGKTTLVQNIYYDVTVEEHFALKVWVTVSDDFDVLKITKLILEKITGERCSNEVVLSELQEIGRHIVKKCKGLPLAVKSMAGLLRSMSTPDQWRHVQQSDMWELPNSHNIEIIPALWLSYRFLPPYLKPCFSYLSIFPKDYKFGEVDREKLILIWMAEGLIQPQKGKRIEDVGKDYLNALITRSFFQRNTRNLSLFMHDLMHDLAMYVSGQCCYIYDSCKDLHKPSSKTRHLSYMKDLKDTIEFDNIARVKYLRTLLALPLSTSYRICQTRFIGEILVSDGGCLRELSLSESDIEELPNSIGNLKHLRYLDLCATKVKELSASVCVLYNLETLLLNRCYKLTQLPTNMSKLINLRHLMIRKTPLKEMPPRICNMMNLQTLSDFVLCENDGCRIKELGKLESNLHGSLKISGLQYVEEVGDVWEGELKKKKNLSELILRWDGKADDSIKEREVLNALQPHENLKKLKIRGYNGTKLPDSWVTHPSYSYLEEIDLECENCCLSFLSFRLLSSLRYLRISCLDMRFEFSGISWNNNPFPLLSRLKLVGITTLDWSLFPNTDYEIFPCLKEIFLEHCGNINVALPICNFPSLEHIIIRDCDELVTIFPSNSNGIDITYPSLEILSIYSCSRLESFSEMGLLLPSTLKRLGISECHMLMENRMKWNLQRLPSLTIVTLWRYQGVLDSFPEDWLFPPTLTHLVIGRFDKVTTLNSNGFCHLSSLRQLDLHHLKQLECLPTGLPHTLTTLSIEDCPLLDLQHIPNIHATFL</sequence>
<evidence type="ECO:0000256" key="4">
    <source>
        <dbReference type="ARBA" id="ARBA00022821"/>
    </source>
</evidence>
<feature type="domain" description="R13L1/DRL21-like LRR repeat region" evidence="10">
    <location>
        <begin position="687"/>
        <end position="811"/>
    </location>
</feature>
<dbReference type="GO" id="GO:0043531">
    <property type="term" value="F:ADP binding"/>
    <property type="evidence" value="ECO:0007669"/>
    <property type="project" value="InterPro"/>
</dbReference>
<feature type="domain" description="Disease resistance protein winged helix" evidence="9">
    <location>
        <begin position="1369"/>
        <end position="1438"/>
    </location>
</feature>
<dbReference type="PANTHER" id="PTHR36766">
    <property type="entry name" value="PLANT BROAD-SPECTRUM MILDEW RESISTANCE PROTEIN RPW8"/>
    <property type="match status" value="1"/>
</dbReference>
<dbReference type="InterPro" id="IPR002182">
    <property type="entry name" value="NB-ARC"/>
</dbReference>
<reference evidence="11" key="2">
    <citation type="submission" date="2021-03" db="UniProtKB">
        <authorList>
            <consortium name="EnsemblPlants"/>
        </authorList>
    </citation>
    <scope>IDENTIFICATION</scope>
</reference>
<keyword evidence="1" id="KW-0433">Leucine-rich repeat</keyword>
<dbReference type="PRINTS" id="PR00364">
    <property type="entry name" value="DISEASERSIST"/>
</dbReference>
<dbReference type="InterPro" id="IPR003591">
    <property type="entry name" value="Leu-rich_rpt_typical-subtyp"/>
</dbReference>
<organism evidence="11 12">
    <name type="scientific">Cannabis sativa</name>
    <name type="common">Hemp</name>
    <name type="synonym">Marijuana</name>
    <dbReference type="NCBI Taxonomy" id="3483"/>
    <lineage>
        <taxon>Eukaryota</taxon>
        <taxon>Viridiplantae</taxon>
        <taxon>Streptophyta</taxon>
        <taxon>Embryophyta</taxon>
        <taxon>Tracheophyta</taxon>
        <taxon>Spermatophyta</taxon>
        <taxon>Magnoliopsida</taxon>
        <taxon>eudicotyledons</taxon>
        <taxon>Gunneridae</taxon>
        <taxon>Pentapetalae</taxon>
        <taxon>rosids</taxon>
        <taxon>fabids</taxon>
        <taxon>Rosales</taxon>
        <taxon>Cannabaceae</taxon>
        <taxon>Cannabis</taxon>
    </lineage>
</organism>
<dbReference type="FunFam" id="1.10.10.10:FF:000322">
    <property type="entry name" value="Probable disease resistance protein At1g63360"/>
    <property type="match status" value="1"/>
</dbReference>
<dbReference type="OMA" id="CAMDEWE"/>
<dbReference type="Pfam" id="PF00931">
    <property type="entry name" value="NB-ARC"/>
    <property type="match status" value="2"/>
</dbReference>
<dbReference type="InterPro" id="IPR056789">
    <property type="entry name" value="LRR_R13L1-DRL21"/>
</dbReference>
<keyword evidence="12" id="KW-1185">Reference proteome</keyword>
<dbReference type="GO" id="GO:0006952">
    <property type="term" value="P:defense response"/>
    <property type="evidence" value="ECO:0007669"/>
    <property type="project" value="UniProtKB-KW"/>
</dbReference>
<evidence type="ECO:0000256" key="5">
    <source>
        <dbReference type="ARBA" id="ARBA00022840"/>
    </source>
</evidence>
<keyword evidence="5" id="KW-0067">ATP-binding</keyword>
<evidence type="ECO:0000313" key="11">
    <source>
        <dbReference type="EnsemblPlants" id="cds.evm.model.08.68"/>
    </source>
</evidence>
<keyword evidence="2" id="KW-0677">Repeat</keyword>
<dbReference type="FunFam" id="3.40.50.300:FF:001091">
    <property type="entry name" value="Probable disease resistance protein At1g61300"/>
    <property type="match status" value="1"/>
</dbReference>
<dbReference type="SMART" id="SM00369">
    <property type="entry name" value="LRR_TYP"/>
    <property type="match status" value="4"/>
</dbReference>
<dbReference type="Pfam" id="PF23559">
    <property type="entry name" value="WHD_DRP"/>
    <property type="match status" value="2"/>
</dbReference>
<dbReference type="EMBL" id="UZAU01000678">
    <property type="status" value="NOT_ANNOTATED_CDS"/>
    <property type="molecule type" value="Genomic_DNA"/>
</dbReference>
<dbReference type="SUPFAM" id="SSF52058">
    <property type="entry name" value="L domain-like"/>
    <property type="match status" value="3"/>
</dbReference>
<dbReference type="InterPro" id="IPR058922">
    <property type="entry name" value="WHD_DRP"/>
</dbReference>
<evidence type="ECO:0000259" key="10">
    <source>
        <dbReference type="Pfam" id="PF25019"/>
    </source>
</evidence>
<evidence type="ECO:0000256" key="2">
    <source>
        <dbReference type="ARBA" id="ARBA00022737"/>
    </source>
</evidence>
<dbReference type="Pfam" id="PF18052">
    <property type="entry name" value="Rx_N"/>
    <property type="match status" value="2"/>
</dbReference>
<feature type="domain" description="Disease resistance N-terminal" evidence="8">
    <location>
        <begin position="1040"/>
        <end position="1128"/>
    </location>
</feature>
<dbReference type="Pfam" id="PF25019">
    <property type="entry name" value="LRR_R13L1-DRL21"/>
    <property type="match status" value="2"/>
</dbReference>
<dbReference type="GO" id="GO:0051707">
    <property type="term" value="P:response to other organism"/>
    <property type="evidence" value="ECO:0007669"/>
    <property type="project" value="UniProtKB-ARBA"/>
</dbReference>
<accession>A0A803QC12</accession>
<dbReference type="Gene3D" id="1.10.10.10">
    <property type="entry name" value="Winged helix-like DNA-binding domain superfamily/Winged helix DNA-binding domain"/>
    <property type="match status" value="2"/>
</dbReference>
<dbReference type="SUPFAM" id="SSF52047">
    <property type="entry name" value="RNI-like"/>
    <property type="match status" value="1"/>
</dbReference>
<evidence type="ECO:0000259" key="9">
    <source>
        <dbReference type="Pfam" id="PF23559"/>
    </source>
</evidence>
<dbReference type="SUPFAM" id="SSF52540">
    <property type="entry name" value="P-loop containing nucleoside triphosphate hydrolases"/>
    <property type="match status" value="2"/>
</dbReference>
<dbReference type="Gene3D" id="1.10.8.430">
    <property type="entry name" value="Helical domain of apoptotic protease-activating factors"/>
    <property type="match status" value="1"/>
</dbReference>
<evidence type="ECO:0000256" key="6">
    <source>
        <dbReference type="SAM" id="Coils"/>
    </source>
</evidence>
<dbReference type="Gramene" id="evm.model.08.68">
    <property type="protein sequence ID" value="cds.evm.model.08.68"/>
    <property type="gene ID" value="evm.TU.08.68"/>
</dbReference>
<feature type="domain" description="NB-ARC" evidence="7">
    <location>
        <begin position="165"/>
        <end position="340"/>
    </location>
</feature>
<evidence type="ECO:0000259" key="7">
    <source>
        <dbReference type="Pfam" id="PF00931"/>
    </source>
</evidence>
<dbReference type="InterPro" id="IPR041118">
    <property type="entry name" value="Rx_N"/>
</dbReference>
<reference evidence="11" key="1">
    <citation type="submission" date="2018-11" db="EMBL/GenBank/DDBJ databases">
        <authorList>
            <person name="Grassa J C."/>
        </authorList>
    </citation>
    <scope>NUCLEOTIDE SEQUENCE [LARGE SCALE GENOMIC DNA]</scope>
</reference>
<dbReference type="GO" id="GO:0005524">
    <property type="term" value="F:ATP binding"/>
    <property type="evidence" value="ECO:0007669"/>
    <property type="project" value="UniProtKB-KW"/>
</dbReference>
<dbReference type="InterPro" id="IPR032675">
    <property type="entry name" value="LRR_dom_sf"/>
</dbReference>
<evidence type="ECO:0000256" key="1">
    <source>
        <dbReference type="ARBA" id="ARBA00022614"/>
    </source>
</evidence>
<feature type="domain" description="Disease resistance N-terminal" evidence="8">
    <location>
        <begin position="11"/>
        <end position="101"/>
    </location>
</feature>
<dbReference type="InterPro" id="IPR027417">
    <property type="entry name" value="P-loop_NTPase"/>
</dbReference>
<feature type="domain" description="NB-ARC" evidence="7">
    <location>
        <begin position="1205"/>
        <end position="1281"/>
    </location>
</feature>
<feature type="domain" description="R13L1/DRL21-like LRR repeat region" evidence="10">
    <location>
        <begin position="1626"/>
        <end position="1751"/>
    </location>
</feature>
<dbReference type="InterPro" id="IPR036388">
    <property type="entry name" value="WH-like_DNA-bd_sf"/>
</dbReference>
<dbReference type="Gene3D" id="3.80.10.10">
    <property type="entry name" value="Ribonuclease Inhibitor"/>
    <property type="match status" value="3"/>
</dbReference>
<evidence type="ECO:0000259" key="8">
    <source>
        <dbReference type="Pfam" id="PF18052"/>
    </source>
</evidence>
<proteinExistence type="predicted"/>
<dbReference type="EnsemblPlants" id="evm.model.08.68">
    <property type="protein sequence ID" value="cds.evm.model.08.68"/>
    <property type="gene ID" value="evm.TU.08.68"/>
</dbReference>
<dbReference type="Gene3D" id="3.40.50.300">
    <property type="entry name" value="P-loop containing nucleotide triphosphate hydrolases"/>
    <property type="match status" value="2"/>
</dbReference>
<dbReference type="Proteomes" id="UP000596661">
    <property type="component" value="Chromosome 8"/>
</dbReference>
<keyword evidence="3" id="KW-0547">Nucleotide-binding</keyword>
<evidence type="ECO:0000256" key="3">
    <source>
        <dbReference type="ARBA" id="ARBA00022741"/>
    </source>
</evidence>
<dbReference type="InterPro" id="IPR042197">
    <property type="entry name" value="Apaf_helical"/>
</dbReference>
<dbReference type="Gene3D" id="1.20.5.4130">
    <property type="match status" value="2"/>
</dbReference>
<name>A0A803QC12_CANSA</name>
<keyword evidence="6" id="KW-0175">Coiled coil</keyword>